<feature type="transmembrane region" description="Helical" evidence="2">
    <location>
        <begin position="65"/>
        <end position="83"/>
    </location>
</feature>
<evidence type="ECO:0000256" key="2">
    <source>
        <dbReference type="SAM" id="Phobius"/>
    </source>
</evidence>
<evidence type="ECO:0000313" key="3">
    <source>
        <dbReference type="EMBL" id="BDZ40947.1"/>
    </source>
</evidence>
<keyword evidence="2" id="KW-0812">Transmembrane</keyword>
<evidence type="ECO:0008006" key="5">
    <source>
        <dbReference type="Google" id="ProtNLM"/>
    </source>
</evidence>
<accession>A0ABM8FYX1</accession>
<sequence>MTTRSVPMRTLLLRLTGCLLLGVVAGAVGTVAHRMTLADVIPIGVVLALALTGTTAVLTRAWAGGGGLLATAVGWVVIVQLMALEGPGGDVIIAGGAAGGAVGYVWSYGGLVVLGIAAFAPRRWFSDVAPAAPAAPVGPDEDEPAGTRGLDADTRTSADP</sequence>
<name>A0ABM8FYX1_9CELL</name>
<feature type="transmembrane region" description="Helical" evidence="2">
    <location>
        <begin position="103"/>
        <end position="120"/>
    </location>
</feature>
<proteinExistence type="predicted"/>
<keyword evidence="4" id="KW-1185">Reference proteome</keyword>
<keyword evidence="2" id="KW-0472">Membrane</keyword>
<keyword evidence="2" id="KW-1133">Transmembrane helix</keyword>
<evidence type="ECO:0000313" key="4">
    <source>
        <dbReference type="Proteomes" id="UP001321475"/>
    </source>
</evidence>
<dbReference type="EMBL" id="AP027729">
    <property type="protein sequence ID" value="BDZ40947.1"/>
    <property type="molecule type" value="Genomic_DNA"/>
</dbReference>
<dbReference type="RefSeq" id="WP_286218243.1">
    <property type="nucleotide sequence ID" value="NZ_AP027729.1"/>
</dbReference>
<gene>
    <name evidence="3" type="ORF">GCM10025865_02460</name>
</gene>
<dbReference type="Proteomes" id="UP001321475">
    <property type="component" value="Chromosome"/>
</dbReference>
<feature type="compositionally biased region" description="Basic and acidic residues" evidence="1">
    <location>
        <begin position="150"/>
        <end position="160"/>
    </location>
</feature>
<protein>
    <recommendedName>
        <fullName evidence="5">N-acetyl-1-D-myo-inositol-2-amino-2-deoxy-alpha-D-glucopyranoside deacetylase</fullName>
    </recommendedName>
</protein>
<organism evidence="3 4">
    <name type="scientific">Paraoerskovia sediminicola</name>
    <dbReference type="NCBI Taxonomy" id="1138587"/>
    <lineage>
        <taxon>Bacteria</taxon>
        <taxon>Bacillati</taxon>
        <taxon>Actinomycetota</taxon>
        <taxon>Actinomycetes</taxon>
        <taxon>Micrococcales</taxon>
        <taxon>Cellulomonadaceae</taxon>
        <taxon>Paraoerskovia</taxon>
    </lineage>
</organism>
<evidence type="ECO:0000256" key="1">
    <source>
        <dbReference type="SAM" id="MobiDB-lite"/>
    </source>
</evidence>
<feature type="transmembrane region" description="Helical" evidence="2">
    <location>
        <begin position="36"/>
        <end position="58"/>
    </location>
</feature>
<reference evidence="4" key="1">
    <citation type="journal article" date="2019" name="Int. J. Syst. Evol. Microbiol.">
        <title>The Global Catalogue of Microorganisms (GCM) 10K type strain sequencing project: providing services to taxonomists for standard genome sequencing and annotation.</title>
        <authorList>
            <consortium name="The Broad Institute Genomics Platform"/>
            <consortium name="The Broad Institute Genome Sequencing Center for Infectious Disease"/>
            <person name="Wu L."/>
            <person name="Ma J."/>
        </authorList>
    </citation>
    <scope>NUCLEOTIDE SEQUENCE [LARGE SCALE GENOMIC DNA]</scope>
    <source>
        <strain evidence="4">NBRC 108565</strain>
    </source>
</reference>
<feature type="region of interest" description="Disordered" evidence="1">
    <location>
        <begin position="130"/>
        <end position="160"/>
    </location>
</feature>